<protein>
    <submittedName>
        <fullName evidence="1">Uncharacterized protein</fullName>
    </submittedName>
</protein>
<organism evidence="1 2">
    <name type="scientific">Serratia odorifera DSM 4582</name>
    <dbReference type="NCBI Taxonomy" id="667129"/>
    <lineage>
        <taxon>Bacteria</taxon>
        <taxon>Pseudomonadati</taxon>
        <taxon>Pseudomonadota</taxon>
        <taxon>Gammaproteobacteria</taxon>
        <taxon>Enterobacterales</taxon>
        <taxon>Yersiniaceae</taxon>
        <taxon>Serratia</taxon>
    </lineage>
</organism>
<sequence>MGEVKIILLFILNARENIMSDLKDHFIDWLRDAHAMEEQAETMLNGMKDRVKDYPQLHNRVIQHLEETKQQQQQLKSCIERLDTSTSSMKDLAGKAVALGQTLSGFFVEDEIVKGSMSSYVFEHMEIASYTTLIAAAELVGDYETQMVLEKILKQEQAMADWLLENMPSITKAYLNQK</sequence>
<dbReference type="InterPro" id="IPR009078">
    <property type="entry name" value="Ferritin-like_SF"/>
</dbReference>
<dbReference type="AlphaFoldDB" id="D4E4N6"/>
<dbReference type="PANTHER" id="PTHR30565:SF9">
    <property type="entry name" value="PROTEIN YCIF"/>
    <property type="match status" value="1"/>
</dbReference>
<evidence type="ECO:0000313" key="2">
    <source>
        <dbReference type="Proteomes" id="UP000005723"/>
    </source>
</evidence>
<dbReference type="InterPro" id="IPR010287">
    <property type="entry name" value="DUF892_YciF-like"/>
</dbReference>
<dbReference type="Proteomes" id="UP000005723">
    <property type="component" value="Unassembled WGS sequence"/>
</dbReference>
<dbReference type="InterPro" id="IPR012347">
    <property type="entry name" value="Ferritin-like"/>
</dbReference>
<dbReference type="SUPFAM" id="SSF47240">
    <property type="entry name" value="Ferritin-like"/>
    <property type="match status" value="1"/>
</dbReference>
<keyword evidence="2" id="KW-1185">Reference proteome</keyword>
<dbReference type="Gene3D" id="1.20.1260.10">
    <property type="match status" value="1"/>
</dbReference>
<dbReference type="HOGENOM" id="CLU_093759_1_0_6"/>
<dbReference type="Pfam" id="PF05974">
    <property type="entry name" value="DUF892"/>
    <property type="match status" value="1"/>
</dbReference>
<dbReference type="STRING" id="667129.HMPREF0758_3136"/>
<dbReference type="InterPro" id="IPR047114">
    <property type="entry name" value="YciF"/>
</dbReference>
<comment type="caution">
    <text evidence="1">The sequence shown here is derived from an EMBL/GenBank/DDBJ whole genome shotgun (WGS) entry which is preliminary data.</text>
</comment>
<evidence type="ECO:0000313" key="1">
    <source>
        <dbReference type="EMBL" id="EFE95082.1"/>
    </source>
</evidence>
<proteinExistence type="predicted"/>
<dbReference type="PANTHER" id="PTHR30565">
    <property type="entry name" value="PROTEIN YCIF"/>
    <property type="match status" value="1"/>
</dbReference>
<reference evidence="1 2" key="1">
    <citation type="submission" date="2010-01" db="EMBL/GenBank/DDBJ databases">
        <authorList>
            <person name="Muzny D."/>
            <person name="Qin X."/>
            <person name="Deng J."/>
            <person name="Jiang H."/>
            <person name="Liu Y."/>
            <person name="Qu J."/>
            <person name="Song X.-Z."/>
            <person name="Zhang L."/>
            <person name="Thornton R."/>
            <person name="Coyle M."/>
            <person name="Francisco L."/>
            <person name="Jackson L."/>
            <person name="Javaid M."/>
            <person name="Korchina V."/>
            <person name="Kovar C."/>
            <person name="Mata R."/>
            <person name="Mathew T."/>
            <person name="Ngo R."/>
            <person name="Nguyen L."/>
            <person name="Nguyen N."/>
            <person name="Okwuonu G."/>
            <person name="Ongeri F."/>
            <person name="Pham C."/>
            <person name="Simmons D."/>
            <person name="Wilczek-Boney K."/>
            <person name="Hale W."/>
            <person name="Jakkamsetti A."/>
            <person name="Pham P."/>
            <person name="Ruth R."/>
            <person name="San Lucas F."/>
            <person name="Warren J."/>
            <person name="Zhang J."/>
            <person name="Zhao Z."/>
            <person name="Zhou C."/>
            <person name="Zhu D."/>
            <person name="Lee S."/>
            <person name="Bess C."/>
            <person name="Blankenburg K."/>
            <person name="Forbes L."/>
            <person name="Fu Q."/>
            <person name="Gubbala S."/>
            <person name="Hirani K."/>
            <person name="Jayaseelan J.C."/>
            <person name="Lara F."/>
            <person name="Munidasa M."/>
            <person name="Palculict T."/>
            <person name="Patil S."/>
            <person name="Pu L.-L."/>
            <person name="Saada N."/>
            <person name="Tang L."/>
            <person name="Weissenberger G."/>
            <person name="Zhu Y."/>
            <person name="Hemphill L."/>
            <person name="Shang Y."/>
            <person name="Youmans B."/>
            <person name="Ayvaz T."/>
            <person name="Ross M."/>
            <person name="Santibanez J."/>
            <person name="Aqrawi P."/>
            <person name="Gross S."/>
            <person name="Joshi V."/>
            <person name="Fowler G."/>
            <person name="Nazareth L."/>
            <person name="Reid J."/>
            <person name="Worley K."/>
            <person name="Petrosino J."/>
            <person name="Highlander S."/>
            <person name="Gibbs R."/>
        </authorList>
    </citation>
    <scope>NUCLEOTIDE SEQUENCE [LARGE SCALE GENOMIC DNA]</scope>
    <source>
        <strain evidence="1 2">DSM 4582</strain>
    </source>
</reference>
<name>D4E4N6_SEROD</name>
<accession>D4E4N6</accession>
<dbReference type="EMBL" id="ADBY01000049">
    <property type="protein sequence ID" value="EFE95082.1"/>
    <property type="molecule type" value="Genomic_DNA"/>
</dbReference>
<gene>
    <name evidence="1" type="ORF">HMPREF0758_3136</name>
</gene>